<feature type="domain" description="DUF7586" evidence="1">
    <location>
        <begin position="2"/>
        <end position="84"/>
    </location>
</feature>
<dbReference type="GO" id="GO:0016787">
    <property type="term" value="F:hydrolase activity"/>
    <property type="evidence" value="ECO:0007669"/>
    <property type="project" value="UniProtKB-KW"/>
</dbReference>
<reference evidence="2 3" key="1">
    <citation type="submission" date="2019-03" db="EMBL/GenBank/DDBJ databases">
        <title>Draft genome sequences of novel Actinobacteria.</title>
        <authorList>
            <person name="Sahin N."/>
            <person name="Ay H."/>
            <person name="Saygin H."/>
        </authorList>
    </citation>
    <scope>NUCLEOTIDE SEQUENCE [LARGE SCALE GENOMIC DNA]</scope>
    <source>
        <strain evidence="2 3">JCM 30547</strain>
    </source>
</reference>
<accession>A0A4R4PTX0</accession>
<keyword evidence="2" id="KW-0378">Hydrolase</keyword>
<dbReference type="EMBL" id="SMKA01000120">
    <property type="protein sequence ID" value="TDC25663.1"/>
    <property type="molecule type" value="Genomic_DNA"/>
</dbReference>
<keyword evidence="3" id="KW-1185">Reference proteome</keyword>
<name>A0A4R4PTX0_9ACTN</name>
<protein>
    <submittedName>
        <fullName evidence="2">Serine hydrolase</fullName>
    </submittedName>
</protein>
<organism evidence="2 3">
    <name type="scientific">Kribbella albertanoniae</name>
    <dbReference type="NCBI Taxonomy" id="1266829"/>
    <lineage>
        <taxon>Bacteria</taxon>
        <taxon>Bacillati</taxon>
        <taxon>Actinomycetota</taxon>
        <taxon>Actinomycetes</taxon>
        <taxon>Propionibacteriales</taxon>
        <taxon>Kribbellaceae</taxon>
        <taxon>Kribbella</taxon>
    </lineage>
</organism>
<dbReference type="InterPro" id="IPR056008">
    <property type="entry name" value="DUF7586"/>
</dbReference>
<evidence type="ECO:0000313" key="2">
    <source>
        <dbReference type="EMBL" id="TDC25663.1"/>
    </source>
</evidence>
<proteinExistence type="predicted"/>
<sequence>AELTGVLGTWWTEGSPFNFTVKAGVLQAKSPAAADWQAPAVFDRIAEDTYRTVSGRETGELLTITRDTTGTPIKLHWATYLCTREPLAFADIPH</sequence>
<evidence type="ECO:0000259" key="1">
    <source>
        <dbReference type="Pfam" id="PF24491"/>
    </source>
</evidence>
<dbReference type="Pfam" id="PF24491">
    <property type="entry name" value="DUF7586"/>
    <property type="match status" value="1"/>
</dbReference>
<comment type="caution">
    <text evidence="2">The sequence shown here is derived from an EMBL/GenBank/DDBJ whole genome shotgun (WGS) entry which is preliminary data.</text>
</comment>
<gene>
    <name evidence="2" type="ORF">E1261_23835</name>
</gene>
<feature type="non-terminal residue" evidence="2">
    <location>
        <position position="1"/>
    </location>
</feature>
<dbReference type="AlphaFoldDB" id="A0A4R4PTX0"/>
<dbReference type="RefSeq" id="WP_420814022.1">
    <property type="nucleotide sequence ID" value="NZ_SMKA01000120.1"/>
</dbReference>
<dbReference type="Proteomes" id="UP000295075">
    <property type="component" value="Unassembled WGS sequence"/>
</dbReference>
<evidence type="ECO:0000313" key="3">
    <source>
        <dbReference type="Proteomes" id="UP000295075"/>
    </source>
</evidence>